<dbReference type="EMBL" id="JAQIPB010000001">
    <property type="protein sequence ID" value="MDA7415368.1"/>
    <property type="molecule type" value="Genomic_DNA"/>
</dbReference>
<dbReference type="InterPro" id="IPR050707">
    <property type="entry name" value="HTH_MetabolicPath_Reg"/>
</dbReference>
<organism evidence="7 8">
    <name type="scientific">Xenophilus arseniciresistens</name>
    <dbReference type="NCBI Taxonomy" id="1283306"/>
    <lineage>
        <taxon>Bacteria</taxon>
        <taxon>Pseudomonadati</taxon>
        <taxon>Pseudomonadota</taxon>
        <taxon>Betaproteobacteria</taxon>
        <taxon>Burkholderiales</taxon>
        <taxon>Comamonadaceae</taxon>
        <taxon>Xenophilus</taxon>
    </lineage>
</organism>
<dbReference type="PROSITE" id="PS51078">
    <property type="entry name" value="ICLR_ED"/>
    <property type="match status" value="1"/>
</dbReference>
<keyword evidence="8" id="KW-1185">Reference proteome</keyword>
<protein>
    <submittedName>
        <fullName evidence="7">Helix-turn-helix domain-containing protein</fullName>
    </submittedName>
</protein>
<dbReference type="InterPro" id="IPR029016">
    <property type="entry name" value="GAF-like_dom_sf"/>
</dbReference>
<dbReference type="InterPro" id="IPR036388">
    <property type="entry name" value="WH-like_DNA-bd_sf"/>
</dbReference>
<reference evidence="7" key="1">
    <citation type="submission" date="2023-01" db="EMBL/GenBank/DDBJ databases">
        <title>Xenophilus mangrovi sp. nov., isolated from soil of Mangrove nature reserve.</title>
        <authorList>
            <person name="Xu S."/>
            <person name="Liu Z."/>
            <person name="Xu Y."/>
        </authorList>
    </citation>
    <scope>NUCLEOTIDE SEQUENCE</scope>
    <source>
        <strain evidence="7">YW8</strain>
    </source>
</reference>
<dbReference type="PANTHER" id="PTHR30136:SF34">
    <property type="entry name" value="TRANSCRIPTIONAL REGULATOR"/>
    <property type="match status" value="1"/>
</dbReference>
<dbReference type="PROSITE" id="PS51077">
    <property type="entry name" value="HTH_ICLR"/>
    <property type="match status" value="1"/>
</dbReference>
<dbReference type="GO" id="GO:0045892">
    <property type="term" value="P:negative regulation of DNA-templated transcription"/>
    <property type="evidence" value="ECO:0007669"/>
    <property type="project" value="TreeGrafter"/>
</dbReference>
<feature type="domain" description="HTH iclR-type" evidence="5">
    <location>
        <begin position="33"/>
        <end position="100"/>
    </location>
</feature>
<dbReference type="Pfam" id="PF01614">
    <property type="entry name" value="IclR_C"/>
    <property type="match status" value="1"/>
</dbReference>
<evidence type="ECO:0000259" key="6">
    <source>
        <dbReference type="PROSITE" id="PS51078"/>
    </source>
</evidence>
<dbReference type="SMART" id="SM00346">
    <property type="entry name" value="HTH_ICLR"/>
    <property type="match status" value="1"/>
</dbReference>
<evidence type="ECO:0000259" key="5">
    <source>
        <dbReference type="PROSITE" id="PS51077"/>
    </source>
</evidence>
<dbReference type="Proteomes" id="UP001212602">
    <property type="component" value="Unassembled WGS sequence"/>
</dbReference>
<gene>
    <name evidence="7" type="ORF">PGB34_03235</name>
</gene>
<dbReference type="Gene3D" id="3.30.450.40">
    <property type="match status" value="1"/>
</dbReference>
<feature type="compositionally biased region" description="Pro residues" evidence="4">
    <location>
        <begin position="1"/>
        <end position="12"/>
    </location>
</feature>
<keyword evidence="2" id="KW-0238">DNA-binding</keyword>
<dbReference type="AlphaFoldDB" id="A0AAE3N5R5"/>
<sequence>MALPSPHTPPLPEAHAADTGDEAPAGLDRRDWIAGLERGVSIIEAFDDAHPRMTASEAGQRTGMTRTAARRYLLTLQHMGYVASDGKLFWLTPRVLRLGQSYLESARLPRIVQPFLQRVTAGTHETAYLSVLDGDDVVYIARNGPNRSMNTGYVLGARVPAQVTASGMLMLALRSDADLARWLATRELKVFTSFTIADKEDLRKEFARIRAQGWALSEQQLDLNSRGIAVPLRDRHGALVGALNITMPMGQEQSKDAVARVLPVLREAAQAMRNQI</sequence>
<dbReference type="InterPro" id="IPR036390">
    <property type="entry name" value="WH_DNA-bd_sf"/>
</dbReference>
<dbReference type="SUPFAM" id="SSF55781">
    <property type="entry name" value="GAF domain-like"/>
    <property type="match status" value="1"/>
</dbReference>
<accession>A0AAE3N5R5</accession>
<dbReference type="Gene3D" id="1.10.10.10">
    <property type="entry name" value="Winged helix-like DNA-binding domain superfamily/Winged helix DNA-binding domain"/>
    <property type="match status" value="1"/>
</dbReference>
<dbReference type="GO" id="GO:0003677">
    <property type="term" value="F:DNA binding"/>
    <property type="evidence" value="ECO:0007669"/>
    <property type="project" value="UniProtKB-KW"/>
</dbReference>
<dbReference type="Pfam" id="PF09339">
    <property type="entry name" value="HTH_IclR"/>
    <property type="match status" value="1"/>
</dbReference>
<keyword evidence="1" id="KW-0805">Transcription regulation</keyword>
<dbReference type="RefSeq" id="WP_271426625.1">
    <property type="nucleotide sequence ID" value="NZ_JAQIPB010000001.1"/>
</dbReference>
<dbReference type="InterPro" id="IPR014757">
    <property type="entry name" value="Tscrpt_reg_IclR_C"/>
</dbReference>
<dbReference type="GO" id="GO:0003700">
    <property type="term" value="F:DNA-binding transcription factor activity"/>
    <property type="evidence" value="ECO:0007669"/>
    <property type="project" value="TreeGrafter"/>
</dbReference>
<comment type="caution">
    <text evidence="7">The sequence shown here is derived from an EMBL/GenBank/DDBJ whole genome shotgun (WGS) entry which is preliminary data.</text>
</comment>
<keyword evidence="3" id="KW-0804">Transcription</keyword>
<name>A0AAE3N5R5_9BURK</name>
<feature type="region of interest" description="Disordered" evidence="4">
    <location>
        <begin position="1"/>
        <end position="24"/>
    </location>
</feature>
<evidence type="ECO:0000256" key="3">
    <source>
        <dbReference type="ARBA" id="ARBA00023163"/>
    </source>
</evidence>
<dbReference type="SUPFAM" id="SSF46785">
    <property type="entry name" value="Winged helix' DNA-binding domain"/>
    <property type="match status" value="1"/>
</dbReference>
<evidence type="ECO:0000256" key="1">
    <source>
        <dbReference type="ARBA" id="ARBA00023015"/>
    </source>
</evidence>
<feature type="domain" description="IclR-ED" evidence="6">
    <location>
        <begin position="94"/>
        <end position="276"/>
    </location>
</feature>
<evidence type="ECO:0000256" key="2">
    <source>
        <dbReference type="ARBA" id="ARBA00023125"/>
    </source>
</evidence>
<dbReference type="InterPro" id="IPR005471">
    <property type="entry name" value="Tscrpt_reg_IclR_N"/>
</dbReference>
<evidence type="ECO:0000256" key="4">
    <source>
        <dbReference type="SAM" id="MobiDB-lite"/>
    </source>
</evidence>
<dbReference type="PANTHER" id="PTHR30136">
    <property type="entry name" value="HELIX-TURN-HELIX TRANSCRIPTIONAL REGULATOR, ICLR FAMILY"/>
    <property type="match status" value="1"/>
</dbReference>
<proteinExistence type="predicted"/>
<evidence type="ECO:0000313" key="7">
    <source>
        <dbReference type="EMBL" id="MDA7415368.1"/>
    </source>
</evidence>
<evidence type="ECO:0000313" key="8">
    <source>
        <dbReference type="Proteomes" id="UP001212602"/>
    </source>
</evidence>